<dbReference type="InterPro" id="IPR011614">
    <property type="entry name" value="Catalase_core"/>
</dbReference>
<evidence type="ECO:0000313" key="5">
    <source>
        <dbReference type="EMBL" id="MBB5066530.1"/>
    </source>
</evidence>
<comment type="cofactor">
    <cofactor evidence="1">
        <name>heme</name>
        <dbReference type="ChEBI" id="CHEBI:30413"/>
    </cofactor>
</comment>
<dbReference type="SUPFAM" id="SSF56634">
    <property type="entry name" value="Heme-dependent catalase-like"/>
    <property type="match status" value="1"/>
</dbReference>
<dbReference type="GO" id="GO:0042542">
    <property type="term" value="P:response to hydrogen peroxide"/>
    <property type="evidence" value="ECO:0007669"/>
    <property type="project" value="TreeGrafter"/>
</dbReference>
<accession>A0A7W8EDB1</accession>
<keyword evidence="1 3" id="KW-0408">Iron</keyword>
<dbReference type="Gene3D" id="1.20.1280.120">
    <property type="match status" value="1"/>
</dbReference>
<dbReference type="PIRSF" id="PIRSF000296">
    <property type="entry name" value="SrpA"/>
    <property type="match status" value="1"/>
</dbReference>
<dbReference type="PRINTS" id="PR00067">
    <property type="entry name" value="CATALASE"/>
</dbReference>
<comment type="caution">
    <text evidence="5">The sequence shown here is derived from an EMBL/GenBank/DDBJ whole genome shotgun (WGS) entry which is preliminary data.</text>
</comment>
<dbReference type="InterPro" id="IPR024168">
    <property type="entry name" value="Catalase_SrpA-type_pred"/>
</dbReference>
<evidence type="ECO:0000259" key="4">
    <source>
        <dbReference type="SMART" id="SM01060"/>
    </source>
</evidence>
<proteinExistence type="inferred from homology"/>
<dbReference type="GO" id="GO:0020037">
    <property type="term" value="F:heme binding"/>
    <property type="evidence" value="ECO:0007669"/>
    <property type="project" value="InterPro"/>
</dbReference>
<dbReference type="Proteomes" id="UP000584867">
    <property type="component" value="Unassembled WGS sequence"/>
</dbReference>
<dbReference type="PANTHER" id="PTHR11465:SF62">
    <property type="entry name" value="CATALASE T"/>
    <property type="match status" value="1"/>
</dbReference>
<keyword evidence="1 3" id="KW-0349">Heme</keyword>
<sequence>MPLPTDEKLLALSNNLIQQFDTIFGEHPSFRPAHAKGTMLTGTFTPSAEAASLTRAPHIVRESTPVTVRFSNSTGLPLVPDTDPNANPRGMAIRFNLAEHSHTDIVSHSVDGFPVRTGDEFLELLRALASSDLAAPTDPKNPKPIEIFLGGHPAALAFVQTPKPAPSSFGRESYFGITAMRFTNADGVVRYGRYRILPEAGNEHLDDAAVAAKGPNYLFDELKERVAAGPVSFRILVQLANEGDVVDDATIHWPEDRRVVELGTIALTAPVADDAHEQQRIIFDPIPRVDGIEPSDDPLLELRAAVYLISGRRRRSESAQ</sequence>
<evidence type="ECO:0000313" key="6">
    <source>
        <dbReference type="Proteomes" id="UP000584867"/>
    </source>
</evidence>
<evidence type="ECO:0000256" key="2">
    <source>
        <dbReference type="PIRSR" id="PIRSR000296-1"/>
    </source>
</evidence>
<dbReference type="Pfam" id="PF00199">
    <property type="entry name" value="Catalase"/>
    <property type="match status" value="1"/>
</dbReference>
<dbReference type="GO" id="GO:0005737">
    <property type="term" value="C:cytoplasm"/>
    <property type="evidence" value="ECO:0007669"/>
    <property type="project" value="TreeGrafter"/>
</dbReference>
<name>A0A7W8EDB1_9BACT</name>
<keyword evidence="1 5" id="KW-0560">Oxidoreductase</keyword>
<dbReference type="GO" id="GO:0046872">
    <property type="term" value="F:metal ion binding"/>
    <property type="evidence" value="ECO:0007669"/>
    <property type="project" value="UniProtKB-KW"/>
</dbReference>
<gene>
    <name evidence="5" type="ORF">HDF15_004910</name>
</gene>
<dbReference type="GO" id="GO:0004096">
    <property type="term" value="F:catalase activity"/>
    <property type="evidence" value="ECO:0007669"/>
    <property type="project" value="InterPro"/>
</dbReference>
<dbReference type="PANTHER" id="PTHR11465">
    <property type="entry name" value="CATALASE"/>
    <property type="match status" value="1"/>
</dbReference>
<dbReference type="EC" id="1.11.1.-" evidence="1"/>
<feature type="active site" evidence="2">
    <location>
        <position position="34"/>
    </location>
</feature>
<dbReference type="PROSITE" id="PS51402">
    <property type="entry name" value="CATALASE_3"/>
    <property type="match status" value="1"/>
</dbReference>
<dbReference type="RefSeq" id="WP_184260282.1">
    <property type="nucleotide sequence ID" value="NZ_JACHIO010000029.1"/>
</dbReference>
<evidence type="ECO:0000256" key="1">
    <source>
        <dbReference type="PIRNR" id="PIRNR000296"/>
    </source>
</evidence>
<dbReference type="GO" id="GO:0042744">
    <property type="term" value="P:hydrogen peroxide catabolic process"/>
    <property type="evidence" value="ECO:0007669"/>
    <property type="project" value="TreeGrafter"/>
</dbReference>
<dbReference type="Gene3D" id="2.40.180.10">
    <property type="entry name" value="Catalase core domain"/>
    <property type="match status" value="1"/>
</dbReference>
<dbReference type="EMBL" id="JACHIO010000029">
    <property type="protein sequence ID" value="MBB5066530.1"/>
    <property type="molecule type" value="Genomic_DNA"/>
</dbReference>
<evidence type="ECO:0000256" key="3">
    <source>
        <dbReference type="PIRSR" id="PIRSR000296-2"/>
    </source>
</evidence>
<dbReference type="InterPro" id="IPR020835">
    <property type="entry name" value="Catalase_sf"/>
</dbReference>
<dbReference type="SMART" id="SM01060">
    <property type="entry name" value="Catalase"/>
    <property type="match status" value="1"/>
</dbReference>
<comment type="function">
    <text evidence="1">Has an organic peroxide-dependent peroxidase activity.</text>
</comment>
<dbReference type="AlphaFoldDB" id="A0A7W8EDB1"/>
<feature type="binding site" description="axial binding residue" evidence="3">
    <location>
        <position position="307"/>
    </location>
    <ligand>
        <name>heme</name>
        <dbReference type="ChEBI" id="CHEBI:30413"/>
    </ligand>
    <ligandPart>
        <name>Fe</name>
        <dbReference type="ChEBI" id="CHEBI:18248"/>
    </ligandPart>
</feature>
<protein>
    <recommendedName>
        <fullName evidence="1">Catalase-related peroxidase</fullName>
        <ecNumber evidence="1">1.11.1.-</ecNumber>
    </recommendedName>
</protein>
<dbReference type="InterPro" id="IPR018028">
    <property type="entry name" value="Catalase"/>
</dbReference>
<comment type="similarity">
    <text evidence="1">Belongs to the catalase family.</text>
</comment>
<reference evidence="5 6" key="1">
    <citation type="submission" date="2020-08" db="EMBL/GenBank/DDBJ databases">
        <title>Genomic Encyclopedia of Type Strains, Phase IV (KMG-V): Genome sequencing to study the core and pangenomes of soil and plant-associated prokaryotes.</title>
        <authorList>
            <person name="Whitman W."/>
        </authorList>
    </citation>
    <scope>NUCLEOTIDE SEQUENCE [LARGE SCALE GENOMIC DNA]</scope>
    <source>
        <strain evidence="5 6">X5P3</strain>
    </source>
</reference>
<feature type="domain" description="Catalase core" evidence="4">
    <location>
        <begin position="1"/>
        <end position="320"/>
    </location>
</feature>
<keyword evidence="1 3" id="KW-0479">Metal-binding</keyword>
<keyword evidence="1 5" id="KW-0575">Peroxidase</keyword>
<organism evidence="5 6">
    <name type="scientific">Granulicella mallensis</name>
    <dbReference type="NCBI Taxonomy" id="940614"/>
    <lineage>
        <taxon>Bacteria</taxon>
        <taxon>Pseudomonadati</taxon>
        <taxon>Acidobacteriota</taxon>
        <taxon>Terriglobia</taxon>
        <taxon>Terriglobales</taxon>
        <taxon>Acidobacteriaceae</taxon>
        <taxon>Granulicella</taxon>
    </lineage>
</organism>
<dbReference type="CDD" id="cd08153">
    <property type="entry name" value="srpA_like"/>
    <property type="match status" value="1"/>
</dbReference>